<dbReference type="STRING" id="1802401.A3B21_02505"/>
<dbReference type="AlphaFoldDB" id="A0A1F7UQL0"/>
<sequence>MKLKFSKVTIGNPVTFIRRCGYGEYYDRRMQKVSYMKRARMTNMFPRYHVYVAEHGDEAVFDLHLDQKRPSYGNETMHSGEYEGGAVEREAQRIRAFVSKV</sequence>
<comment type="caution">
    <text evidence="1">The sequence shown here is derived from an EMBL/GenBank/DDBJ whole genome shotgun (WGS) entry which is preliminary data.</text>
</comment>
<accession>A0A1F7UQL0</accession>
<evidence type="ECO:0000313" key="1">
    <source>
        <dbReference type="EMBL" id="OGL80014.1"/>
    </source>
</evidence>
<reference evidence="1 2" key="1">
    <citation type="journal article" date="2016" name="Nat. Commun.">
        <title>Thousands of microbial genomes shed light on interconnected biogeochemical processes in an aquifer system.</title>
        <authorList>
            <person name="Anantharaman K."/>
            <person name="Brown C.T."/>
            <person name="Hug L.A."/>
            <person name="Sharon I."/>
            <person name="Castelle C.J."/>
            <person name="Probst A.J."/>
            <person name="Thomas B.C."/>
            <person name="Singh A."/>
            <person name="Wilkins M.J."/>
            <person name="Karaoz U."/>
            <person name="Brodie E.L."/>
            <person name="Williams K.H."/>
            <person name="Hubbard S.S."/>
            <person name="Banfield J.F."/>
        </authorList>
    </citation>
    <scope>NUCLEOTIDE SEQUENCE [LARGE SCALE GENOMIC DNA]</scope>
</reference>
<dbReference type="Proteomes" id="UP000176897">
    <property type="component" value="Unassembled WGS sequence"/>
</dbReference>
<name>A0A1F7UQL0_9BACT</name>
<proteinExistence type="predicted"/>
<gene>
    <name evidence="1" type="ORF">A3B21_02505</name>
</gene>
<organism evidence="1 2">
    <name type="scientific">Candidatus Uhrbacteria bacterium RIFCSPLOWO2_01_FULL_47_24</name>
    <dbReference type="NCBI Taxonomy" id="1802401"/>
    <lineage>
        <taxon>Bacteria</taxon>
        <taxon>Candidatus Uhriibacteriota</taxon>
    </lineage>
</organism>
<dbReference type="EMBL" id="MGEJ01000017">
    <property type="protein sequence ID" value="OGL80014.1"/>
    <property type="molecule type" value="Genomic_DNA"/>
</dbReference>
<protein>
    <submittedName>
        <fullName evidence="1">Uncharacterized protein</fullName>
    </submittedName>
</protein>
<evidence type="ECO:0000313" key="2">
    <source>
        <dbReference type="Proteomes" id="UP000176897"/>
    </source>
</evidence>